<reference evidence="4 5" key="1">
    <citation type="submission" date="2018-08" db="EMBL/GenBank/DDBJ databases">
        <title>Genome Sequence of Clavibacter michiganensis Subspecies type strains, and the Atypical Peach-Colored Strains Isolated from Tomato.</title>
        <authorList>
            <person name="Osdaghi E."/>
            <person name="Portier P."/>
            <person name="Briand M."/>
            <person name="Jacques M.-A."/>
        </authorList>
    </citation>
    <scope>NUCLEOTIDE SEQUENCE [LARGE SCALE GENOMIC DNA]</scope>
    <source>
        <strain evidence="4 5">CFBP 6488</strain>
    </source>
</reference>
<dbReference type="PANTHER" id="PTHR22946:SF9">
    <property type="entry name" value="POLYKETIDE TRANSFERASE AF380"/>
    <property type="match status" value="1"/>
</dbReference>
<dbReference type="InterPro" id="IPR050261">
    <property type="entry name" value="FrsA_esterase"/>
</dbReference>
<sequence>MRDRHCIGACPSMVLRLRPADSRDSRREAACRRLNANAFSRHSACGLLEKVEPPEGRTEAELGKREKSSAFGVAASSGGSHHWLDDSAVSGCPTCVRAAGVAFACPSITRLHYAPASLASTNERSPMPTPIITRRRLGTVAAVAVLASLGLQSPAQAASVSYHRNADPTTTSISSVVGPEKVHKTRVLPSSVKGFGGGTIFYPTNTQGKTVGAVVLTPGFTSKKDDLSWYGPALAFRGFIVFGIDTLDPADFPDARTTELVAAVDFLKKDKELAQRLDPTRVAVAGYSMGGGAALKAATNDPEISAVLAYAPFYIKDDGSSTSLPVGSITSPTLIVTGEKDDVAPAKLFGRSFYDGLAKGTPRQYVQLKGADHDTPEHKNTDILSTSVAFLKTFVDKDERYAKFIFPAPQRPSLTTSLSAR</sequence>
<dbReference type="SUPFAM" id="SSF53474">
    <property type="entry name" value="alpha/beta-Hydrolases"/>
    <property type="match status" value="1"/>
</dbReference>
<dbReference type="AlphaFoldDB" id="A0A399ST23"/>
<evidence type="ECO:0000256" key="2">
    <source>
        <dbReference type="ARBA" id="ARBA00022801"/>
    </source>
</evidence>
<evidence type="ECO:0000256" key="1">
    <source>
        <dbReference type="ARBA" id="ARBA00008645"/>
    </source>
</evidence>
<protein>
    <recommendedName>
        <fullName evidence="3">PET hydrolase/cutinase-like domain-containing protein</fullName>
    </recommendedName>
</protein>
<proteinExistence type="inferred from homology"/>
<name>A0A399ST23_9MICO</name>
<dbReference type="InterPro" id="IPR029058">
    <property type="entry name" value="AB_hydrolase_fold"/>
</dbReference>
<dbReference type="InterPro" id="IPR041127">
    <property type="entry name" value="PET_hydrolase/cutinase-like"/>
</dbReference>
<evidence type="ECO:0000313" key="5">
    <source>
        <dbReference type="Proteomes" id="UP000266634"/>
    </source>
</evidence>
<evidence type="ECO:0000313" key="4">
    <source>
        <dbReference type="EMBL" id="RIJ45107.1"/>
    </source>
</evidence>
<comment type="caution">
    <text evidence="4">The sequence shown here is derived from an EMBL/GenBank/DDBJ whole genome shotgun (WGS) entry which is preliminary data.</text>
</comment>
<gene>
    <name evidence="4" type="ORF">DZF93_00250</name>
</gene>
<dbReference type="GO" id="GO:0052689">
    <property type="term" value="F:carboxylic ester hydrolase activity"/>
    <property type="evidence" value="ECO:0007669"/>
    <property type="project" value="UniProtKB-ARBA"/>
</dbReference>
<keyword evidence="2" id="KW-0378">Hydrolase</keyword>
<dbReference type="Pfam" id="PF12740">
    <property type="entry name" value="PETase"/>
    <property type="match status" value="1"/>
</dbReference>
<dbReference type="Gene3D" id="3.40.50.1820">
    <property type="entry name" value="alpha/beta hydrolase"/>
    <property type="match status" value="1"/>
</dbReference>
<accession>A0A399ST23</accession>
<organism evidence="4 5">
    <name type="scientific">Clavibacter michiganensis subsp. insidiosus</name>
    <dbReference type="NCBI Taxonomy" id="33014"/>
    <lineage>
        <taxon>Bacteria</taxon>
        <taxon>Bacillati</taxon>
        <taxon>Actinomycetota</taxon>
        <taxon>Actinomycetes</taxon>
        <taxon>Micrococcales</taxon>
        <taxon>Microbacteriaceae</taxon>
        <taxon>Clavibacter</taxon>
    </lineage>
</organism>
<evidence type="ECO:0000259" key="3">
    <source>
        <dbReference type="Pfam" id="PF12740"/>
    </source>
</evidence>
<comment type="similarity">
    <text evidence="1">Belongs to the AB hydrolase superfamily.</text>
</comment>
<dbReference type="PANTHER" id="PTHR22946">
    <property type="entry name" value="DIENELACTONE HYDROLASE DOMAIN-CONTAINING PROTEIN-RELATED"/>
    <property type="match status" value="1"/>
</dbReference>
<feature type="domain" description="PET hydrolase/cutinase-like" evidence="3">
    <location>
        <begin position="157"/>
        <end position="413"/>
    </location>
</feature>
<dbReference type="Proteomes" id="UP000266634">
    <property type="component" value="Unassembled WGS sequence"/>
</dbReference>
<dbReference type="EMBL" id="QWEA01000002">
    <property type="protein sequence ID" value="RIJ45107.1"/>
    <property type="molecule type" value="Genomic_DNA"/>
</dbReference>